<dbReference type="RefSeq" id="WP_103291575.1">
    <property type="nucleotide sequence ID" value="NZ_CP033924.1"/>
</dbReference>
<dbReference type="Gene3D" id="3.40.50.2300">
    <property type="match status" value="1"/>
</dbReference>
<evidence type="ECO:0000313" key="3">
    <source>
        <dbReference type="Proteomes" id="UP000236262"/>
    </source>
</evidence>
<evidence type="ECO:0008006" key="5">
    <source>
        <dbReference type="Google" id="ProtNLM"/>
    </source>
</evidence>
<reference evidence="1 4" key="2">
    <citation type="submission" date="2018-11" db="EMBL/GenBank/DDBJ databases">
        <title>Proposal to divide the Flavobacteriaceae and reorganize its genera based on Amino Acid Identity values calculated from whole genome sequences.</title>
        <authorList>
            <person name="Nicholson A.C."/>
            <person name="Gulvik C.A."/>
            <person name="Whitney A.M."/>
            <person name="Humrighouse B.W."/>
            <person name="Bell M."/>
            <person name="Holmes B."/>
            <person name="Steigerwalt A.G."/>
            <person name="Villarma A."/>
            <person name="Sheth M."/>
            <person name="Batra D."/>
            <person name="Pryor J."/>
            <person name="Bernardet J.-F."/>
            <person name="Hugo C."/>
            <person name="Kampfer P."/>
            <person name="Newman J."/>
            <person name="McQuiston J.R."/>
        </authorList>
    </citation>
    <scope>NUCLEOTIDE SEQUENCE [LARGE SCALE GENOMIC DNA]</scope>
    <source>
        <strain evidence="1 4">KC_1864</strain>
    </source>
</reference>
<dbReference type="Proteomes" id="UP000236262">
    <property type="component" value="Unassembled WGS sequence"/>
</dbReference>
<gene>
    <name evidence="2" type="ORF">C1637_10080</name>
    <name evidence="1" type="ORF">EG342_09615</name>
</gene>
<evidence type="ECO:0000313" key="2">
    <source>
        <dbReference type="EMBL" id="PNW14182.1"/>
    </source>
</evidence>
<accession>A0A3G6RBU5</accession>
<evidence type="ECO:0000313" key="1">
    <source>
        <dbReference type="EMBL" id="AZA82141.1"/>
    </source>
</evidence>
<protein>
    <recommendedName>
        <fullName evidence="5">Response regulator</fullName>
    </recommendedName>
</protein>
<dbReference type="OrthoDB" id="1423267at2"/>
<organism evidence="2 3">
    <name type="scientific">Chryseobacterium lactis</name>
    <dbReference type="NCBI Taxonomy" id="1241981"/>
    <lineage>
        <taxon>Bacteria</taxon>
        <taxon>Pseudomonadati</taxon>
        <taxon>Bacteroidota</taxon>
        <taxon>Flavobacteriia</taxon>
        <taxon>Flavobacteriales</taxon>
        <taxon>Weeksellaceae</taxon>
        <taxon>Chryseobacterium group</taxon>
        <taxon>Chryseobacterium</taxon>
    </lineage>
</organism>
<keyword evidence="4" id="KW-1185">Reference proteome</keyword>
<dbReference type="EMBL" id="CP033924">
    <property type="protein sequence ID" value="AZA82141.1"/>
    <property type="molecule type" value="Genomic_DNA"/>
</dbReference>
<dbReference type="EMBL" id="PPEH01000003">
    <property type="protein sequence ID" value="PNW14182.1"/>
    <property type="molecule type" value="Genomic_DNA"/>
</dbReference>
<sequence>MYNLGLIDDRETSREALKLSIKRPMIGKGWDVIDTPPFAEVSDYINWINENEISVIVIDEKLNDQATSCLGHDVVKYLKTFFNDIPIFCITAYPREENLNSVYDLYYLIISKSDFEAKRDEYVNLMIKSGEDFYKEFNDKKNKISELSIKKANNEITAGEEKELSNLQEFIKNHFGSDNNETLDSWLQEFSQGIKDYELIAEEIKKHITDDLGENC</sequence>
<dbReference type="AlphaFoldDB" id="A0A3G6RBU5"/>
<dbReference type="Proteomes" id="UP000279972">
    <property type="component" value="Chromosome"/>
</dbReference>
<evidence type="ECO:0000313" key="4">
    <source>
        <dbReference type="Proteomes" id="UP000279972"/>
    </source>
</evidence>
<dbReference type="KEGG" id="clac:EG342_09615"/>
<name>A0A3G6RBU5_CHRLC</name>
<reference evidence="2 3" key="1">
    <citation type="submission" date="2018-01" db="EMBL/GenBank/DDBJ databases">
        <title>Draft genome sequences of Chryseobacterium lactis NCTC11390, Chryseobacterium oncorhynchi 701B-08, and Chryseobacterium viscerum 687B-08.</title>
        <authorList>
            <person name="Jeong J.-J."/>
            <person name="Lee Y.J."/>
            <person name="Park B."/>
            <person name="Choi I.-G."/>
            <person name="Kim K.D."/>
        </authorList>
    </citation>
    <scope>NUCLEOTIDE SEQUENCE [LARGE SCALE GENOMIC DNA]</scope>
    <source>
        <strain evidence="2 3">NCTC11390</strain>
    </source>
</reference>
<proteinExistence type="predicted"/>